<dbReference type="HOGENOM" id="CLU_747392_0_0_4"/>
<dbReference type="SMART" id="SM00388">
    <property type="entry name" value="HisKA"/>
    <property type="match status" value="1"/>
</dbReference>
<accession>U5N6Y4</accession>
<gene>
    <name evidence="6" type="ORF">Cenrod_1204</name>
</gene>
<dbReference type="InterPro" id="IPR003661">
    <property type="entry name" value="HisK_dim/P_dom"/>
</dbReference>
<keyword evidence="6" id="KW-0808">Transferase</keyword>
<dbReference type="SMART" id="SM00387">
    <property type="entry name" value="HATPase_c"/>
    <property type="match status" value="1"/>
</dbReference>
<comment type="catalytic activity">
    <reaction evidence="1">
        <text>ATP + protein L-histidine = ADP + protein N-phospho-L-histidine.</text>
        <dbReference type="EC" id="2.7.13.3"/>
    </reaction>
</comment>
<dbReference type="InterPro" id="IPR017944">
    <property type="entry name" value="KaiA/RbsU_helical_domain_sf"/>
</dbReference>
<dbReference type="RefSeq" id="WP_022772186.1">
    <property type="nucleotide sequence ID" value="NC_022576.1"/>
</dbReference>
<organism evidence="6 7">
    <name type="scientific">Candidatus Symbiobacter mobilis CR</name>
    <dbReference type="NCBI Taxonomy" id="946483"/>
    <lineage>
        <taxon>Bacteria</taxon>
        <taxon>Pseudomonadati</taxon>
        <taxon>Pseudomonadota</taxon>
        <taxon>Betaproteobacteria</taxon>
        <taxon>Burkholderiales</taxon>
        <taxon>Comamonadaceae</taxon>
    </lineage>
</organism>
<feature type="region of interest" description="Disordered" evidence="4">
    <location>
        <begin position="1"/>
        <end position="26"/>
    </location>
</feature>
<evidence type="ECO:0000256" key="4">
    <source>
        <dbReference type="SAM" id="MobiDB-lite"/>
    </source>
</evidence>
<evidence type="ECO:0000313" key="6">
    <source>
        <dbReference type="EMBL" id="AGX87296.1"/>
    </source>
</evidence>
<dbReference type="InterPro" id="IPR003594">
    <property type="entry name" value="HATPase_dom"/>
</dbReference>
<evidence type="ECO:0000256" key="3">
    <source>
        <dbReference type="ARBA" id="ARBA00022553"/>
    </source>
</evidence>
<feature type="domain" description="Histidine kinase" evidence="5">
    <location>
        <begin position="147"/>
        <end position="368"/>
    </location>
</feature>
<dbReference type="STRING" id="946483.Cenrod_1204"/>
<dbReference type="AlphaFoldDB" id="U5N6Y4"/>
<evidence type="ECO:0000256" key="2">
    <source>
        <dbReference type="ARBA" id="ARBA00012438"/>
    </source>
</evidence>
<protein>
    <recommendedName>
        <fullName evidence="2">histidine kinase</fullName>
        <ecNumber evidence="2">2.7.13.3</ecNumber>
    </recommendedName>
</protein>
<proteinExistence type="predicted"/>
<dbReference type="PANTHER" id="PTHR43065:SF42">
    <property type="entry name" value="TWO-COMPONENT SENSOR PPRA"/>
    <property type="match status" value="1"/>
</dbReference>
<dbReference type="InterPro" id="IPR005467">
    <property type="entry name" value="His_kinase_dom"/>
</dbReference>
<reference evidence="6 7" key="1">
    <citation type="journal article" date="2013" name="Genome Biol.">
        <title>Genomic analysis reveals key aspects of prokaryotic symbiosis in the phototrophic consortium "Chlorochromatium aggregatum".</title>
        <authorList>
            <person name="Liu Z."/>
            <person name="Muller J."/>
            <person name="Li T."/>
            <person name="Alvey R.M."/>
            <person name="Vogl K."/>
            <person name="Frigaard N.U."/>
            <person name="Rockwell N.C."/>
            <person name="Boyd E.S."/>
            <person name="Tomsho L.P."/>
            <person name="Schuster S.C."/>
            <person name="Henke P."/>
            <person name="Rohde M."/>
            <person name="Overmann J."/>
            <person name="Bryant D.A."/>
        </authorList>
    </citation>
    <scope>NUCLEOTIDE SEQUENCE [LARGE SCALE GENOMIC DNA]</scope>
    <source>
        <strain evidence="6">CR</strain>
    </source>
</reference>
<dbReference type="SUPFAM" id="SSF55874">
    <property type="entry name" value="ATPase domain of HSP90 chaperone/DNA topoisomerase II/histidine kinase"/>
    <property type="match status" value="1"/>
</dbReference>
<name>U5N6Y4_9BURK</name>
<dbReference type="Pfam" id="PF00512">
    <property type="entry name" value="HisKA"/>
    <property type="match status" value="1"/>
</dbReference>
<dbReference type="EC" id="2.7.13.3" evidence="2"/>
<dbReference type="PATRIC" id="fig|946483.4.peg.1206"/>
<dbReference type="OrthoDB" id="9792270at2"/>
<keyword evidence="7" id="KW-1185">Reference proteome</keyword>
<dbReference type="SUPFAM" id="SSF47384">
    <property type="entry name" value="Homodimeric domain of signal transducing histidine kinase"/>
    <property type="match status" value="1"/>
</dbReference>
<evidence type="ECO:0000259" key="5">
    <source>
        <dbReference type="PROSITE" id="PS50109"/>
    </source>
</evidence>
<dbReference type="Gene3D" id="1.10.287.130">
    <property type="match status" value="1"/>
</dbReference>
<dbReference type="GO" id="GO:0000155">
    <property type="term" value="F:phosphorelay sensor kinase activity"/>
    <property type="evidence" value="ECO:0007669"/>
    <property type="project" value="InterPro"/>
</dbReference>
<dbReference type="CDD" id="cd00082">
    <property type="entry name" value="HisKA"/>
    <property type="match status" value="1"/>
</dbReference>
<dbReference type="InterPro" id="IPR036890">
    <property type="entry name" value="HATPase_C_sf"/>
</dbReference>
<dbReference type="Pfam" id="PF02518">
    <property type="entry name" value="HATPase_c"/>
    <property type="match status" value="1"/>
</dbReference>
<dbReference type="Proteomes" id="UP000017184">
    <property type="component" value="Chromosome"/>
</dbReference>
<dbReference type="InterPro" id="IPR036097">
    <property type="entry name" value="HisK_dim/P_sf"/>
</dbReference>
<dbReference type="PROSITE" id="PS50109">
    <property type="entry name" value="HIS_KIN"/>
    <property type="match status" value="1"/>
</dbReference>
<dbReference type="InterPro" id="IPR004358">
    <property type="entry name" value="Sig_transdc_His_kin-like_C"/>
</dbReference>
<dbReference type="PRINTS" id="PR00344">
    <property type="entry name" value="BCTRLSENSOR"/>
</dbReference>
<dbReference type="Gene3D" id="1.10.1240.30">
    <property type="entry name" value="KaiA/RbsU domain"/>
    <property type="match status" value="1"/>
</dbReference>
<dbReference type="Gene3D" id="3.30.565.10">
    <property type="entry name" value="Histidine kinase-like ATPase, C-terminal domain"/>
    <property type="match status" value="1"/>
</dbReference>
<dbReference type="PANTHER" id="PTHR43065">
    <property type="entry name" value="SENSOR HISTIDINE KINASE"/>
    <property type="match status" value="1"/>
</dbReference>
<keyword evidence="3" id="KW-0597">Phosphoprotein</keyword>
<evidence type="ECO:0000256" key="1">
    <source>
        <dbReference type="ARBA" id="ARBA00000085"/>
    </source>
</evidence>
<evidence type="ECO:0000313" key="7">
    <source>
        <dbReference type="Proteomes" id="UP000017184"/>
    </source>
</evidence>
<dbReference type="EMBL" id="CP004885">
    <property type="protein sequence ID" value="AGX87296.1"/>
    <property type="molecule type" value="Genomic_DNA"/>
</dbReference>
<keyword evidence="6" id="KW-0418">Kinase</keyword>
<feature type="compositionally biased region" description="Polar residues" evidence="4">
    <location>
        <begin position="1"/>
        <end position="12"/>
    </location>
</feature>
<sequence length="370" mass="40550">MPQRIGRSNLQPSAAPCNPQKDTQHDTRPYAKQYAHLLTRFALSDGEEEGEVFLAEAFELGRAMMDQQLPPDAVTMIHHEALLNFADTHPALVSPVVAHRLTHPLIEMTMAYGMAFREQMEKQYQNILNTRLEESRKLEAVGTLAAGIAHDFNNLLGSIIGFAEMAGDYLGEDTPGKRDIQQVLKASFRARDLVARLLAFARQSPLHPTPMDLLTEVKETLDLLRATLPPGVQTSLESDMEQATILADPSQIQQIVMNLCINAADALNDNGCVDIRIFAVPENDVLDAIPVRKVCLMVADHGTGMSHATLESVFNPFFTTKAPGKGSGLGLSVVYGIVQSLGGAIQVESRTRGDNRGTVFKVYLPRINNP</sequence>
<dbReference type="KEGG" id="cbx:Cenrod_1204"/>
<dbReference type="eggNOG" id="COG4191">
    <property type="taxonomic scope" value="Bacteria"/>
</dbReference>